<dbReference type="GO" id="GO:0016020">
    <property type="term" value="C:membrane"/>
    <property type="evidence" value="ECO:0007669"/>
    <property type="project" value="TreeGrafter"/>
</dbReference>
<dbReference type="PANTHER" id="PTHR12406">
    <property type="entry name" value="CALCIUM-INDEPENDENT PHOSPHOLIPASE A2 IPLA2 -RELATED"/>
    <property type="match status" value="1"/>
</dbReference>
<feature type="short sequence motif" description="GXSXG" evidence="4">
    <location>
        <begin position="45"/>
        <end position="49"/>
    </location>
</feature>
<keyword evidence="2 4" id="KW-0378">Hydrolase</keyword>
<accession>A0A815JUC0</accession>
<evidence type="ECO:0000256" key="3">
    <source>
        <dbReference type="ARBA" id="ARBA00023098"/>
    </source>
</evidence>
<dbReference type="PANTHER" id="PTHR12406:SF41">
    <property type="entry name" value="BRUMMER, ISOFORM B-RELATED"/>
    <property type="match status" value="1"/>
</dbReference>
<dbReference type="Gene3D" id="3.40.1090.10">
    <property type="entry name" value="Cytosolic phospholipase A2 catalytic domain"/>
    <property type="match status" value="2"/>
</dbReference>
<feature type="short sequence motif" description="DGA/G" evidence="4">
    <location>
        <begin position="166"/>
        <end position="168"/>
    </location>
</feature>
<dbReference type="InterPro" id="IPR002641">
    <property type="entry name" value="PNPLA_dom"/>
</dbReference>
<dbReference type="InterPro" id="IPR033562">
    <property type="entry name" value="PLPL"/>
</dbReference>
<gene>
    <name evidence="8" type="ORF">OKA104_LOCUS15454</name>
    <name evidence="7" type="ORF">VCS650_LOCUS35598</name>
</gene>
<dbReference type="EMBL" id="CAJNON010000815">
    <property type="protein sequence ID" value="CAF1384580.1"/>
    <property type="molecule type" value="Genomic_DNA"/>
</dbReference>
<feature type="short sequence motif" description="GXGXXG" evidence="4">
    <location>
        <begin position="16"/>
        <end position="21"/>
    </location>
</feature>
<protein>
    <recommendedName>
        <fullName evidence="1">triacylglycerol lipase</fullName>
        <ecNumber evidence="1">3.1.1.3</ecNumber>
    </recommendedName>
</protein>
<dbReference type="GO" id="GO:0055088">
    <property type="term" value="P:lipid homeostasis"/>
    <property type="evidence" value="ECO:0007669"/>
    <property type="project" value="TreeGrafter"/>
</dbReference>
<dbReference type="GO" id="GO:0004806">
    <property type="term" value="F:triacylglycerol lipase activity"/>
    <property type="evidence" value="ECO:0007669"/>
    <property type="project" value="UniProtKB-EC"/>
</dbReference>
<evidence type="ECO:0000313" key="8">
    <source>
        <dbReference type="EMBL" id="CAF3746985.1"/>
    </source>
</evidence>
<dbReference type="FunFam" id="3.40.1090.10:FF:000003">
    <property type="entry name" value="Patatin-like phospholipase domain-containing protein 2"/>
    <property type="match status" value="1"/>
</dbReference>
<comment type="caution">
    <text evidence="7">The sequence shown here is derived from an EMBL/GenBank/DDBJ whole genome shotgun (WGS) entry which is preliminary data.</text>
</comment>
<dbReference type="GO" id="GO:0005811">
    <property type="term" value="C:lipid droplet"/>
    <property type="evidence" value="ECO:0007669"/>
    <property type="project" value="TreeGrafter"/>
</dbReference>
<feature type="active site" description="Nucleophile" evidence="4">
    <location>
        <position position="47"/>
    </location>
</feature>
<dbReference type="SUPFAM" id="SSF52151">
    <property type="entry name" value="FabD/lysophospholipase-like"/>
    <property type="match status" value="1"/>
</dbReference>
<evidence type="ECO:0000259" key="6">
    <source>
        <dbReference type="PROSITE" id="PS51635"/>
    </source>
</evidence>
<reference evidence="7" key="1">
    <citation type="submission" date="2021-02" db="EMBL/GenBank/DDBJ databases">
        <authorList>
            <person name="Nowell W R."/>
        </authorList>
    </citation>
    <scope>NUCLEOTIDE SEQUENCE</scope>
</reference>
<sequence>MVCKSNTSPINLSFSGCGFLGVYHIGVICAFREHAPEVLERKMAGCSAGSLVAACALSGCCLGQMCSDALEIAIRARSRALGPLHPTFSIVDIIRNGLRRILPPNAHEICSGRLFISLTRWKDNKNVIINEFHTREELIQVLICSSFVPYWSGILPHKFRGEYYWDGGLTNNNPIIDEGTILVSPFAGESDICPRDESGSFYSVDFRGTDISCTQENLYRMTRALFPPNISVLKQICWRGYIDGLKFLQTRNMVISSHLSTKTTISSVLGDDYTEPATEDEKQLGNGGIGQDVNRMYEQLDDVEEESMDDFEYSDDDDDTCQSYDESNAANSQVAFSPFCEKITRKKELPTSLYAVFADARQKEEDPIGRYFTDSRLYKVWSLMALPVTLPIDMTYALTKRVLGVFRPPQDTTKPASSNRAVNFLWSLFTDDNSDKYCYHVNDCECTESRASSIAASSNHQQRRHRPHRRRRPRHQSSSRLNPHHTNSNMQHQTHAPMSTVTSYRSDSTSDHEDISTINDDNDTQDLSSELNISQPDIVTSSKSTTLNEEYCRQLQQMANLSNQQIFHEQSSSTTLPFFGKNDHVINTESNPLPTSTLEENVLFN</sequence>
<dbReference type="Pfam" id="PF01734">
    <property type="entry name" value="Patatin"/>
    <property type="match status" value="1"/>
</dbReference>
<feature type="active site" description="Proton acceptor" evidence="4">
    <location>
        <position position="166"/>
    </location>
</feature>
<evidence type="ECO:0000313" key="9">
    <source>
        <dbReference type="Proteomes" id="UP000663891"/>
    </source>
</evidence>
<organism evidence="7 9">
    <name type="scientific">Adineta steineri</name>
    <dbReference type="NCBI Taxonomy" id="433720"/>
    <lineage>
        <taxon>Eukaryota</taxon>
        <taxon>Metazoa</taxon>
        <taxon>Spiralia</taxon>
        <taxon>Gnathifera</taxon>
        <taxon>Rotifera</taxon>
        <taxon>Eurotatoria</taxon>
        <taxon>Bdelloidea</taxon>
        <taxon>Adinetida</taxon>
        <taxon>Adinetidae</taxon>
        <taxon>Adineta</taxon>
    </lineage>
</organism>
<feature type="compositionally biased region" description="Basic residues" evidence="5">
    <location>
        <begin position="461"/>
        <end position="477"/>
    </location>
</feature>
<feature type="region of interest" description="Disordered" evidence="5">
    <location>
        <begin position="454"/>
        <end position="528"/>
    </location>
</feature>
<feature type="compositionally biased region" description="Polar residues" evidence="5">
    <location>
        <begin position="484"/>
        <end position="507"/>
    </location>
</feature>
<dbReference type="EMBL" id="CAJOAY010000849">
    <property type="protein sequence ID" value="CAF3746985.1"/>
    <property type="molecule type" value="Genomic_DNA"/>
</dbReference>
<dbReference type="GO" id="GO:0019433">
    <property type="term" value="P:triglyceride catabolic process"/>
    <property type="evidence" value="ECO:0007669"/>
    <property type="project" value="TreeGrafter"/>
</dbReference>
<proteinExistence type="predicted"/>
<evidence type="ECO:0000256" key="1">
    <source>
        <dbReference type="ARBA" id="ARBA00013279"/>
    </source>
</evidence>
<dbReference type="InterPro" id="IPR016035">
    <property type="entry name" value="Acyl_Trfase/lysoPLipase"/>
</dbReference>
<dbReference type="PROSITE" id="PS51257">
    <property type="entry name" value="PROKAR_LIPOPROTEIN"/>
    <property type="match status" value="1"/>
</dbReference>
<dbReference type="PROSITE" id="PS51635">
    <property type="entry name" value="PNPLA"/>
    <property type="match status" value="1"/>
</dbReference>
<dbReference type="Proteomes" id="UP000663891">
    <property type="component" value="Unassembled WGS sequence"/>
</dbReference>
<evidence type="ECO:0000256" key="5">
    <source>
        <dbReference type="SAM" id="MobiDB-lite"/>
    </source>
</evidence>
<keyword evidence="3 4" id="KW-0443">Lipid metabolism</keyword>
<evidence type="ECO:0000256" key="4">
    <source>
        <dbReference type="PROSITE-ProRule" id="PRU01161"/>
    </source>
</evidence>
<name>A0A815JUC0_9BILA</name>
<dbReference type="Proteomes" id="UP000663881">
    <property type="component" value="Unassembled WGS sequence"/>
</dbReference>
<evidence type="ECO:0000256" key="2">
    <source>
        <dbReference type="ARBA" id="ARBA00022801"/>
    </source>
</evidence>
<dbReference type="OrthoDB" id="197155at2759"/>
<dbReference type="EC" id="3.1.1.3" evidence="1"/>
<keyword evidence="4" id="KW-0442">Lipid degradation</keyword>
<evidence type="ECO:0000313" key="7">
    <source>
        <dbReference type="EMBL" id="CAF1384580.1"/>
    </source>
</evidence>
<dbReference type="GO" id="GO:0005737">
    <property type="term" value="C:cytoplasm"/>
    <property type="evidence" value="ECO:0007669"/>
    <property type="project" value="TreeGrafter"/>
</dbReference>
<feature type="domain" description="PNPLA" evidence="6">
    <location>
        <begin position="12"/>
        <end position="179"/>
    </location>
</feature>
<dbReference type="AlphaFoldDB" id="A0A815JUC0"/>